<reference evidence="1 2" key="1">
    <citation type="journal article" date="2016" name="Genome Announc.">
        <title>Complete Genome Sequence of Methylobacterium populi P-1M, Isolated from Pink-Pigmented Household Biofilm.</title>
        <authorList>
            <person name="Morohoshi T."/>
            <person name="Ikeda T."/>
        </authorList>
    </citation>
    <scope>NUCLEOTIDE SEQUENCE [LARGE SCALE GENOMIC DNA]</scope>
    <source>
        <strain evidence="1 2">P-1M</strain>
    </source>
</reference>
<dbReference type="EMBL" id="AP014809">
    <property type="protein sequence ID" value="BAU91194.1"/>
    <property type="molecule type" value="Genomic_DNA"/>
</dbReference>
<evidence type="ECO:0000313" key="2">
    <source>
        <dbReference type="Proteomes" id="UP000218288"/>
    </source>
</evidence>
<gene>
    <name evidence="1" type="ORF">MPPM_2589</name>
</gene>
<dbReference type="Proteomes" id="UP000218288">
    <property type="component" value="Chromosome"/>
</dbReference>
<sequence length="81" mass="9072">MTDSIRDLPQQTRLNVRGVAASILLPVLINRLDKMHPGLTEELAKDAERFLELAMSQAPETPPEIQAELRHAVRSMLAKDI</sequence>
<protein>
    <submittedName>
        <fullName evidence="1">Transcriptional regulator</fullName>
    </submittedName>
</protein>
<accession>A0A160PF03</accession>
<evidence type="ECO:0000313" key="1">
    <source>
        <dbReference type="EMBL" id="BAU91194.1"/>
    </source>
</evidence>
<name>A0A160PF03_9HYPH</name>
<organism evidence="1 2">
    <name type="scientific">Methylorubrum populi</name>
    <dbReference type="NCBI Taxonomy" id="223967"/>
    <lineage>
        <taxon>Bacteria</taxon>
        <taxon>Pseudomonadati</taxon>
        <taxon>Pseudomonadota</taxon>
        <taxon>Alphaproteobacteria</taxon>
        <taxon>Hyphomicrobiales</taxon>
        <taxon>Methylobacteriaceae</taxon>
        <taxon>Methylorubrum</taxon>
    </lineage>
</organism>
<dbReference type="RefSeq" id="WP_096485392.1">
    <property type="nucleotide sequence ID" value="NZ_AP014809.1"/>
</dbReference>
<dbReference type="AlphaFoldDB" id="A0A160PF03"/>
<proteinExistence type="predicted"/>